<dbReference type="PANTHER" id="PTHR34388:SF1">
    <property type="entry name" value="DNA POLYMERASE III SUBUNIT DELTA"/>
    <property type="match status" value="1"/>
</dbReference>
<evidence type="ECO:0000259" key="8">
    <source>
        <dbReference type="Pfam" id="PF21694"/>
    </source>
</evidence>
<dbReference type="GO" id="GO:0003887">
    <property type="term" value="F:DNA-directed DNA polymerase activity"/>
    <property type="evidence" value="ECO:0007669"/>
    <property type="project" value="UniProtKB-KW"/>
</dbReference>
<comment type="similarity">
    <text evidence="6">Belongs to the DNA polymerase HolA subunit family.</text>
</comment>
<keyword evidence="4" id="KW-0235">DNA replication</keyword>
<dbReference type="SUPFAM" id="SSF52540">
    <property type="entry name" value="P-loop containing nucleoside triphosphate hydrolases"/>
    <property type="match status" value="1"/>
</dbReference>
<dbReference type="PANTHER" id="PTHR34388">
    <property type="entry name" value="DNA POLYMERASE III SUBUNIT DELTA"/>
    <property type="match status" value="1"/>
</dbReference>
<dbReference type="NCBIfam" id="TIGR01128">
    <property type="entry name" value="holA"/>
    <property type="match status" value="1"/>
</dbReference>
<comment type="catalytic activity">
    <reaction evidence="7">
        <text>DNA(n) + a 2'-deoxyribonucleoside 5'-triphosphate = DNA(n+1) + diphosphate</text>
        <dbReference type="Rhea" id="RHEA:22508"/>
        <dbReference type="Rhea" id="RHEA-COMP:17339"/>
        <dbReference type="Rhea" id="RHEA-COMP:17340"/>
        <dbReference type="ChEBI" id="CHEBI:33019"/>
        <dbReference type="ChEBI" id="CHEBI:61560"/>
        <dbReference type="ChEBI" id="CHEBI:173112"/>
        <dbReference type="EC" id="2.7.7.7"/>
    </reaction>
</comment>
<dbReference type="SUPFAM" id="SSF48019">
    <property type="entry name" value="post-AAA+ oligomerization domain-like"/>
    <property type="match status" value="1"/>
</dbReference>
<evidence type="ECO:0000256" key="6">
    <source>
        <dbReference type="ARBA" id="ARBA00034754"/>
    </source>
</evidence>
<evidence type="ECO:0000313" key="9">
    <source>
        <dbReference type="EMBL" id="EFG26364.2"/>
    </source>
</evidence>
<keyword evidence="5" id="KW-0239">DNA-directed DNA polymerase</keyword>
<evidence type="ECO:0000256" key="3">
    <source>
        <dbReference type="ARBA" id="ARBA00022695"/>
    </source>
</evidence>
<dbReference type="Proteomes" id="UP000005777">
    <property type="component" value="Unassembled WGS sequence"/>
</dbReference>
<dbReference type="InterPro" id="IPR048466">
    <property type="entry name" value="DNA_pol3_delta-like_C"/>
</dbReference>
<dbReference type="Gene3D" id="3.40.50.300">
    <property type="entry name" value="P-loop containing nucleotide triphosphate hydrolases"/>
    <property type="match status" value="1"/>
</dbReference>
<evidence type="ECO:0000256" key="1">
    <source>
        <dbReference type="ARBA" id="ARBA00012417"/>
    </source>
</evidence>
<proteinExistence type="inferred from homology"/>
<protein>
    <recommendedName>
        <fullName evidence="1">DNA-directed DNA polymerase</fullName>
        <ecNumber evidence="1">2.7.7.7</ecNumber>
    </recommendedName>
</protein>
<evidence type="ECO:0000256" key="7">
    <source>
        <dbReference type="ARBA" id="ARBA00049244"/>
    </source>
</evidence>
<dbReference type="EMBL" id="ADCX01000013">
    <property type="protein sequence ID" value="EFG26364.2"/>
    <property type="molecule type" value="Genomic_DNA"/>
</dbReference>
<dbReference type="GO" id="GO:0003677">
    <property type="term" value="F:DNA binding"/>
    <property type="evidence" value="ECO:0007669"/>
    <property type="project" value="InterPro"/>
</dbReference>
<dbReference type="eggNOG" id="COG1466">
    <property type="taxonomic scope" value="Bacteria"/>
</dbReference>
<dbReference type="InterPro" id="IPR008921">
    <property type="entry name" value="DNA_pol3_clamp-load_cplx_C"/>
</dbReference>
<dbReference type="InterPro" id="IPR027417">
    <property type="entry name" value="P-loop_NTPase"/>
</dbReference>
<dbReference type="Pfam" id="PF21694">
    <property type="entry name" value="DNA_pol3_delta_C"/>
    <property type="match status" value="1"/>
</dbReference>
<dbReference type="HOGENOM" id="CLU_052338_0_0_11"/>
<evidence type="ECO:0000256" key="2">
    <source>
        <dbReference type="ARBA" id="ARBA00022679"/>
    </source>
</evidence>
<evidence type="ECO:0000256" key="4">
    <source>
        <dbReference type="ARBA" id="ARBA00022705"/>
    </source>
</evidence>
<dbReference type="InterPro" id="IPR005790">
    <property type="entry name" value="DNA_polIII_delta"/>
</dbReference>
<dbReference type="AlphaFoldDB" id="W5IH71"/>
<sequence length="387" mass="42193">MFFSRIGNVFFHQDQAKFCTALVRPLQVALALAVLSVSAPSCRGRKMSLFVQVCRNSGSMPHMPQGFVHIVSGEDDYLSGQRVQELKTVAFRTLPEAEIIELDAATCTAFDFDQAVSPSLLSDASIVLMSHGENMDEEVGTALVEYCQRFRKESNPVSIVIVRHNGSTKGSGIIKRAQKAGAVLDPIESLKKPDSRKNFVLHCCEKRKRRITPDAAQLIVDVLTDKTGEIAALCEQLCDDFPQDPISRNQVETYLSADPRVTGFNVADRAISGNVAQAVLGLRSALAQGVDPLAIIGAIAMKIRAMAKASAVDRGTITPAEARMAPWQLRNARKDVRGWTSQGLRKCIQTAAWADEQCKSSGTDPLYAMEILVETLAKKGRISASDR</sequence>
<feature type="domain" description="DNA polymerase III delta subunit-like C-terminal" evidence="8">
    <location>
        <begin position="264"/>
        <end position="373"/>
    </location>
</feature>
<dbReference type="EC" id="2.7.7.7" evidence="1"/>
<gene>
    <name evidence="9" type="ORF">HMPREF9020_01449</name>
</gene>
<reference evidence="9 10" key="1">
    <citation type="submission" date="2012-01" db="EMBL/GenBank/DDBJ databases">
        <title>The Genome Sequence of Scardovia inopinata F0304.</title>
        <authorList>
            <consortium name="The Broad Institute Genome Sequencing Platform"/>
            <person name="Earl A."/>
            <person name="Ward D."/>
            <person name="Feldgarden M."/>
            <person name="Gevers D."/>
            <person name="Izard J."/>
            <person name="Baranova O.V."/>
            <person name="Blanton J.M."/>
            <person name="Tanner A.C."/>
            <person name="Dewhirst F.E."/>
            <person name="Young S.K."/>
            <person name="Zeng Q."/>
            <person name="Gargeya S."/>
            <person name="Fitzgerald M."/>
            <person name="Haas B."/>
            <person name="Abouelleil A."/>
            <person name="Alvarado L."/>
            <person name="Arachchi H.M."/>
            <person name="Berlin A."/>
            <person name="Chapman S.B."/>
            <person name="Gearin G."/>
            <person name="Goldberg J."/>
            <person name="Griggs A."/>
            <person name="Gujja S."/>
            <person name="Hansen M."/>
            <person name="Heiman D."/>
            <person name="Howarth C."/>
            <person name="Larimer J."/>
            <person name="Lui A."/>
            <person name="MacDonald P.J."/>
            <person name="McCowen C."/>
            <person name="Montmayeur A."/>
            <person name="Murphy C."/>
            <person name="Neiman D."/>
            <person name="Pearson M."/>
            <person name="Priest M."/>
            <person name="Roberts A."/>
            <person name="Saif S."/>
            <person name="Shea T."/>
            <person name="Sisk P."/>
            <person name="Stolte C."/>
            <person name="Sykes S."/>
            <person name="Wortman J."/>
            <person name="Nusbaum C."/>
            <person name="Birren B."/>
        </authorList>
    </citation>
    <scope>NUCLEOTIDE SEQUENCE [LARGE SCALE GENOMIC DNA]</scope>
    <source>
        <strain evidence="9 10">F0304</strain>
    </source>
</reference>
<dbReference type="GO" id="GO:0009360">
    <property type="term" value="C:DNA polymerase III complex"/>
    <property type="evidence" value="ECO:0007669"/>
    <property type="project" value="TreeGrafter"/>
</dbReference>
<name>W5IH71_SCAIO</name>
<dbReference type="GO" id="GO:0006261">
    <property type="term" value="P:DNA-templated DNA replication"/>
    <property type="evidence" value="ECO:0007669"/>
    <property type="project" value="TreeGrafter"/>
</dbReference>
<evidence type="ECO:0000313" key="10">
    <source>
        <dbReference type="Proteomes" id="UP000005777"/>
    </source>
</evidence>
<organism evidence="9 10">
    <name type="scientific">Scardovia inopinata F0304</name>
    <dbReference type="NCBI Taxonomy" id="641146"/>
    <lineage>
        <taxon>Bacteria</taxon>
        <taxon>Bacillati</taxon>
        <taxon>Actinomycetota</taxon>
        <taxon>Actinomycetes</taxon>
        <taxon>Bifidobacteriales</taxon>
        <taxon>Bifidobacteriaceae</taxon>
        <taxon>Scardovia</taxon>
    </lineage>
</organism>
<keyword evidence="2" id="KW-0808">Transferase</keyword>
<keyword evidence="3" id="KW-0548">Nucleotidyltransferase</keyword>
<accession>W5IH71</accession>
<evidence type="ECO:0000256" key="5">
    <source>
        <dbReference type="ARBA" id="ARBA00022932"/>
    </source>
</evidence>
<comment type="caution">
    <text evidence="9">The sequence shown here is derived from an EMBL/GenBank/DDBJ whole genome shotgun (WGS) entry which is preliminary data.</text>
</comment>
<keyword evidence="10" id="KW-1185">Reference proteome</keyword>
<dbReference type="Gene3D" id="1.20.272.10">
    <property type="match status" value="1"/>
</dbReference>